<evidence type="ECO:0000313" key="1">
    <source>
        <dbReference type="EMBL" id="MPC10867.1"/>
    </source>
</evidence>
<name>A0A5B7CML5_PORTR</name>
<gene>
    <name evidence="1" type="ORF">E2C01_003510</name>
</gene>
<dbReference type="AlphaFoldDB" id="A0A5B7CML5"/>
<protein>
    <recommendedName>
        <fullName evidence="3">Endonuclease/exonuclease/phosphatase domain-containing protein</fullName>
    </recommendedName>
</protein>
<sequence>MILQIQITQVRIGEHRKGAGLSAPIANTKGTTHIMEYIQSLYPFAEISILGDLNVHHQLWLTSPLTDHPGELAFNFAIFHHLEQLVQHPTRHGDMPNILDISSPLILLLMLLPYLLRWAPPITISFLYLALFLQSLLRIPQSGGASCALPLPEGGI</sequence>
<evidence type="ECO:0000313" key="2">
    <source>
        <dbReference type="Proteomes" id="UP000324222"/>
    </source>
</evidence>
<dbReference type="EMBL" id="VSRR010000134">
    <property type="protein sequence ID" value="MPC10867.1"/>
    <property type="molecule type" value="Genomic_DNA"/>
</dbReference>
<proteinExistence type="predicted"/>
<keyword evidence="2" id="KW-1185">Reference proteome</keyword>
<reference evidence="1 2" key="1">
    <citation type="submission" date="2019-05" db="EMBL/GenBank/DDBJ databases">
        <title>Another draft genome of Portunus trituberculatus and its Hox gene families provides insights of decapod evolution.</title>
        <authorList>
            <person name="Jeong J.-H."/>
            <person name="Song I."/>
            <person name="Kim S."/>
            <person name="Choi T."/>
            <person name="Kim D."/>
            <person name="Ryu S."/>
            <person name="Kim W."/>
        </authorList>
    </citation>
    <scope>NUCLEOTIDE SEQUENCE [LARGE SCALE GENOMIC DNA]</scope>
    <source>
        <tissue evidence="1">Muscle</tissue>
    </source>
</reference>
<comment type="caution">
    <text evidence="1">The sequence shown here is derived from an EMBL/GenBank/DDBJ whole genome shotgun (WGS) entry which is preliminary data.</text>
</comment>
<accession>A0A5B7CML5</accession>
<evidence type="ECO:0008006" key="3">
    <source>
        <dbReference type="Google" id="ProtNLM"/>
    </source>
</evidence>
<dbReference type="Proteomes" id="UP000324222">
    <property type="component" value="Unassembled WGS sequence"/>
</dbReference>
<organism evidence="1 2">
    <name type="scientific">Portunus trituberculatus</name>
    <name type="common">Swimming crab</name>
    <name type="synonym">Neptunus trituberculatus</name>
    <dbReference type="NCBI Taxonomy" id="210409"/>
    <lineage>
        <taxon>Eukaryota</taxon>
        <taxon>Metazoa</taxon>
        <taxon>Ecdysozoa</taxon>
        <taxon>Arthropoda</taxon>
        <taxon>Crustacea</taxon>
        <taxon>Multicrustacea</taxon>
        <taxon>Malacostraca</taxon>
        <taxon>Eumalacostraca</taxon>
        <taxon>Eucarida</taxon>
        <taxon>Decapoda</taxon>
        <taxon>Pleocyemata</taxon>
        <taxon>Brachyura</taxon>
        <taxon>Eubrachyura</taxon>
        <taxon>Portunoidea</taxon>
        <taxon>Portunidae</taxon>
        <taxon>Portuninae</taxon>
        <taxon>Portunus</taxon>
    </lineage>
</organism>